<dbReference type="InterPro" id="IPR051056">
    <property type="entry name" value="Glycosyl_Hydrolase_73"/>
</dbReference>
<evidence type="ECO:0000259" key="2">
    <source>
        <dbReference type="SMART" id="SM00047"/>
    </source>
</evidence>
<evidence type="ECO:0000313" key="4">
    <source>
        <dbReference type="Proteomes" id="UP001226434"/>
    </source>
</evidence>
<proteinExistence type="predicted"/>
<dbReference type="PANTHER" id="PTHR33308">
    <property type="entry name" value="PEPTIDOGLYCAN HYDROLASE FLGJ"/>
    <property type="match status" value="1"/>
</dbReference>
<dbReference type="RefSeq" id="WP_282332914.1">
    <property type="nucleotide sequence ID" value="NZ_JASBRG010000001.1"/>
</dbReference>
<keyword evidence="4" id="KW-1185">Reference proteome</keyword>
<dbReference type="PANTHER" id="PTHR33308:SF9">
    <property type="entry name" value="PEPTIDOGLYCAN HYDROLASE FLGJ"/>
    <property type="match status" value="1"/>
</dbReference>
<feature type="domain" description="Mannosyl-glycoprotein endo-beta-N-acetylglucosamidase-like" evidence="2">
    <location>
        <begin position="20"/>
        <end position="161"/>
    </location>
</feature>
<keyword evidence="1" id="KW-0378">Hydrolase</keyword>
<dbReference type="InterPro" id="IPR002901">
    <property type="entry name" value="MGlyc_endo_b_GlcNAc-like_dom"/>
</dbReference>
<dbReference type="Proteomes" id="UP001226434">
    <property type="component" value="Unassembled WGS sequence"/>
</dbReference>
<protein>
    <submittedName>
        <fullName evidence="3">Glucosaminidase domain-containing protein</fullName>
    </submittedName>
</protein>
<sequence>MNVKLLRLLFFLLISILHFNDSRAQAKRYIKEHKGQTLELSKQYGIPASVILGVAILESGSGRSRNAKLLNNHFGVIGKNNLRKLHPPVKSRYKQYAEVAASYRDFCKVISHKKFYKQLKGDGDYKKWTSQISRCGYTSMPRTWKNRVDKTIGKYRLQNLDSTVYE</sequence>
<reference evidence="3 4" key="1">
    <citation type="submission" date="2023-05" db="EMBL/GenBank/DDBJ databases">
        <title>Genome sequence of Pinibacter sp. MAH-24.</title>
        <authorList>
            <person name="Huq M.A."/>
        </authorList>
    </citation>
    <scope>NUCLEOTIDE SEQUENCE [LARGE SCALE GENOMIC DNA]</scope>
    <source>
        <strain evidence="3 4">MAH-24</strain>
    </source>
</reference>
<accession>A0ABT6R8A2</accession>
<dbReference type="SMART" id="SM00047">
    <property type="entry name" value="LYZ2"/>
    <property type="match status" value="1"/>
</dbReference>
<name>A0ABT6R8A2_9BACT</name>
<organism evidence="3 4">
    <name type="scientific">Pinibacter soli</name>
    <dbReference type="NCBI Taxonomy" id="3044211"/>
    <lineage>
        <taxon>Bacteria</taxon>
        <taxon>Pseudomonadati</taxon>
        <taxon>Bacteroidota</taxon>
        <taxon>Chitinophagia</taxon>
        <taxon>Chitinophagales</taxon>
        <taxon>Chitinophagaceae</taxon>
        <taxon>Pinibacter</taxon>
    </lineage>
</organism>
<gene>
    <name evidence="3" type="ORF">QJ048_03355</name>
</gene>
<dbReference type="EMBL" id="JASBRG010000001">
    <property type="protein sequence ID" value="MDI3318791.1"/>
    <property type="molecule type" value="Genomic_DNA"/>
</dbReference>
<comment type="caution">
    <text evidence="3">The sequence shown here is derived from an EMBL/GenBank/DDBJ whole genome shotgun (WGS) entry which is preliminary data.</text>
</comment>
<dbReference type="Gene3D" id="1.10.530.10">
    <property type="match status" value="1"/>
</dbReference>
<dbReference type="Pfam" id="PF01832">
    <property type="entry name" value="Glucosaminidase"/>
    <property type="match status" value="1"/>
</dbReference>
<evidence type="ECO:0000313" key="3">
    <source>
        <dbReference type="EMBL" id="MDI3318791.1"/>
    </source>
</evidence>
<evidence type="ECO:0000256" key="1">
    <source>
        <dbReference type="ARBA" id="ARBA00022801"/>
    </source>
</evidence>